<evidence type="ECO:0000313" key="4">
    <source>
        <dbReference type="EMBL" id="GAA4426943.1"/>
    </source>
</evidence>
<reference evidence="5" key="1">
    <citation type="journal article" date="2019" name="Int. J. Syst. Evol. Microbiol.">
        <title>The Global Catalogue of Microorganisms (GCM) 10K type strain sequencing project: providing services to taxonomists for standard genome sequencing and annotation.</title>
        <authorList>
            <consortium name="The Broad Institute Genomics Platform"/>
            <consortium name="The Broad Institute Genome Sequencing Center for Infectious Disease"/>
            <person name="Wu L."/>
            <person name="Ma J."/>
        </authorList>
    </citation>
    <scope>NUCLEOTIDE SEQUENCE [LARGE SCALE GENOMIC DNA]</scope>
    <source>
        <strain evidence="5">JCM 17810</strain>
    </source>
</reference>
<feature type="transmembrane region" description="Helical" evidence="2">
    <location>
        <begin position="228"/>
        <end position="248"/>
    </location>
</feature>
<evidence type="ECO:0000313" key="5">
    <source>
        <dbReference type="Proteomes" id="UP001500622"/>
    </source>
</evidence>
<comment type="caution">
    <text evidence="4">The sequence shown here is derived from an EMBL/GenBank/DDBJ whole genome shotgun (WGS) entry which is preliminary data.</text>
</comment>
<feature type="region of interest" description="Disordered" evidence="1">
    <location>
        <begin position="1"/>
        <end position="45"/>
    </location>
</feature>
<feature type="transmembrane region" description="Helical" evidence="2">
    <location>
        <begin position="93"/>
        <end position="117"/>
    </location>
</feature>
<keyword evidence="2" id="KW-0812">Transmembrane</keyword>
<feature type="transmembrane region" description="Helical" evidence="2">
    <location>
        <begin position="138"/>
        <end position="161"/>
    </location>
</feature>
<dbReference type="GO" id="GO:0016746">
    <property type="term" value="F:acyltransferase activity"/>
    <property type="evidence" value="ECO:0007669"/>
    <property type="project" value="UniProtKB-KW"/>
</dbReference>
<feature type="transmembrane region" description="Helical" evidence="2">
    <location>
        <begin position="176"/>
        <end position="195"/>
    </location>
</feature>
<evidence type="ECO:0000256" key="2">
    <source>
        <dbReference type="SAM" id="Phobius"/>
    </source>
</evidence>
<feature type="compositionally biased region" description="Polar residues" evidence="1">
    <location>
        <begin position="1"/>
        <end position="10"/>
    </location>
</feature>
<evidence type="ECO:0000259" key="3">
    <source>
        <dbReference type="Pfam" id="PF01757"/>
    </source>
</evidence>
<dbReference type="RefSeq" id="WP_345216715.1">
    <property type="nucleotide sequence ID" value="NZ_BAABGN010000011.1"/>
</dbReference>
<accession>A0ABP8LEI6</accession>
<keyword evidence="5" id="KW-1185">Reference proteome</keyword>
<feature type="transmembrane region" description="Helical" evidence="2">
    <location>
        <begin position="202"/>
        <end position="222"/>
    </location>
</feature>
<feature type="transmembrane region" description="Helical" evidence="2">
    <location>
        <begin position="300"/>
        <end position="324"/>
    </location>
</feature>
<feature type="domain" description="Acyltransferase 3" evidence="3">
    <location>
        <begin position="53"/>
        <end position="395"/>
    </location>
</feature>
<dbReference type="InterPro" id="IPR002656">
    <property type="entry name" value="Acyl_transf_3_dom"/>
</dbReference>
<gene>
    <name evidence="4" type="ORF">GCM10023169_26310</name>
</gene>
<sequence length="423" mass="46213">MAINLDTSPADTRRPDVLPRPVTAPIERPDNRRTSGRPTEPPARRRRHLRRDVFIDTTRALGTLCVVLVHWLMPEATWYGETLHIGNALGHEYAWVLTWVLQVLPLLFFAAGAAAAYQLATTPDGRWLATLGTRLRAIARPVGAFVAAWAVAIPVLLLLGVPDSAVWRIARMAPQLLWFLGVWVALIVVAPVFLRAWRRWRWAAMGTALTLPLAVDAVRFAAGAEQLAWANLVLVWAVPFLAGIAYAADRLAGRRAPADASTWLLAGALAGLSAMALLVAEGPYPPSMIGMPGDPISNLGPPTAAIVAQAVMQVCAVLLARTALVRWAARRRGRAVVHTLARHSMTIYLWHLTAMFAVVGVALLALDVTLPEPWSADWWASRPTWFGAFVLVLALLVRVFGRFERPSSRRRQPRAATASISTS</sequence>
<keyword evidence="4" id="KW-0012">Acyltransferase</keyword>
<proteinExistence type="predicted"/>
<dbReference type="Proteomes" id="UP001500622">
    <property type="component" value="Unassembled WGS sequence"/>
</dbReference>
<keyword evidence="2" id="KW-0472">Membrane</keyword>
<dbReference type="Pfam" id="PF01757">
    <property type="entry name" value="Acyl_transf_3"/>
    <property type="match status" value="1"/>
</dbReference>
<evidence type="ECO:0000256" key="1">
    <source>
        <dbReference type="SAM" id="MobiDB-lite"/>
    </source>
</evidence>
<dbReference type="EMBL" id="BAABGN010000011">
    <property type="protein sequence ID" value="GAA4426943.1"/>
    <property type="molecule type" value="Genomic_DNA"/>
</dbReference>
<name>A0ABP8LEI6_9MICO</name>
<feature type="transmembrane region" description="Helical" evidence="2">
    <location>
        <begin position="260"/>
        <end position="280"/>
    </location>
</feature>
<feature type="transmembrane region" description="Helical" evidence="2">
    <location>
        <begin position="345"/>
        <end position="365"/>
    </location>
</feature>
<feature type="transmembrane region" description="Helical" evidence="2">
    <location>
        <begin position="53"/>
        <end position="73"/>
    </location>
</feature>
<keyword evidence="2" id="KW-1133">Transmembrane helix</keyword>
<keyword evidence="4" id="KW-0808">Transferase</keyword>
<protein>
    <submittedName>
        <fullName evidence="4">Acyltransferase</fullName>
    </submittedName>
</protein>
<feature type="transmembrane region" description="Helical" evidence="2">
    <location>
        <begin position="385"/>
        <end position="401"/>
    </location>
</feature>
<organism evidence="4 5">
    <name type="scientific">Georgenia halophila</name>
    <dbReference type="NCBI Taxonomy" id="620889"/>
    <lineage>
        <taxon>Bacteria</taxon>
        <taxon>Bacillati</taxon>
        <taxon>Actinomycetota</taxon>
        <taxon>Actinomycetes</taxon>
        <taxon>Micrococcales</taxon>
        <taxon>Bogoriellaceae</taxon>
        <taxon>Georgenia</taxon>
    </lineage>
</organism>